<accession>X1JQI6</accession>
<comment type="similarity">
    <text evidence="1">Belongs to the NAD(P)-dependent epimerase/dehydratase family.</text>
</comment>
<evidence type="ECO:0000313" key="3">
    <source>
        <dbReference type="EMBL" id="GAH72058.1"/>
    </source>
</evidence>
<dbReference type="InterPro" id="IPR001509">
    <property type="entry name" value="Epimerase_deHydtase"/>
</dbReference>
<sequence length="216" mass="24569">MRILITGATGFLGKHVADQVRAGGHNILAFSLEKDTNENNTKYIQWLYGDFGDVMSLKPAIRSFDPEVVIHLAWQGIPDYSEVVSRINLNNSIQLLDFVAEETNCKKIIVSGSCFEYGKNKGVCKESDPIQLKSFFSWAKYSLYQYLLLKCNQKEVELIWFRIFYVYGPGQRVGSLVPTLVRTLKDGKIPDIRSPLNKNDFVYIEDVAEAFRLAVD</sequence>
<dbReference type="PANTHER" id="PTHR43000">
    <property type="entry name" value="DTDP-D-GLUCOSE 4,6-DEHYDRATASE-RELATED"/>
    <property type="match status" value="1"/>
</dbReference>
<name>X1JQI6_9ZZZZ</name>
<dbReference type="InterPro" id="IPR036291">
    <property type="entry name" value="NAD(P)-bd_dom_sf"/>
</dbReference>
<dbReference type="EMBL" id="BARU01027246">
    <property type="protein sequence ID" value="GAH72058.1"/>
    <property type="molecule type" value="Genomic_DNA"/>
</dbReference>
<gene>
    <name evidence="3" type="ORF">S03H2_43643</name>
</gene>
<feature type="non-terminal residue" evidence="3">
    <location>
        <position position="216"/>
    </location>
</feature>
<protein>
    <recommendedName>
        <fullName evidence="2">NAD-dependent epimerase/dehydratase domain-containing protein</fullName>
    </recommendedName>
</protein>
<dbReference type="Pfam" id="PF01370">
    <property type="entry name" value="Epimerase"/>
    <property type="match status" value="1"/>
</dbReference>
<proteinExistence type="inferred from homology"/>
<reference evidence="3" key="1">
    <citation type="journal article" date="2014" name="Front. Microbiol.">
        <title>High frequency of phylogenetically diverse reductive dehalogenase-homologous genes in deep subseafloor sedimentary metagenomes.</title>
        <authorList>
            <person name="Kawai M."/>
            <person name="Futagami T."/>
            <person name="Toyoda A."/>
            <person name="Takaki Y."/>
            <person name="Nishi S."/>
            <person name="Hori S."/>
            <person name="Arai W."/>
            <person name="Tsubouchi T."/>
            <person name="Morono Y."/>
            <person name="Uchiyama I."/>
            <person name="Ito T."/>
            <person name="Fujiyama A."/>
            <person name="Inagaki F."/>
            <person name="Takami H."/>
        </authorList>
    </citation>
    <scope>NUCLEOTIDE SEQUENCE</scope>
    <source>
        <strain evidence="3">Expedition CK06-06</strain>
    </source>
</reference>
<dbReference type="AlphaFoldDB" id="X1JQI6"/>
<feature type="domain" description="NAD-dependent epimerase/dehydratase" evidence="2">
    <location>
        <begin position="3"/>
        <end position="215"/>
    </location>
</feature>
<comment type="caution">
    <text evidence="3">The sequence shown here is derived from an EMBL/GenBank/DDBJ whole genome shotgun (WGS) entry which is preliminary data.</text>
</comment>
<organism evidence="3">
    <name type="scientific">marine sediment metagenome</name>
    <dbReference type="NCBI Taxonomy" id="412755"/>
    <lineage>
        <taxon>unclassified sequences</taxon>
        <taxon>metagenomes</taxon>
        <taxon>ecological metagenomes</taxon>
    </lineage>
</organism>
<evidence type="ECO:0000259" key="2">
    <source>
        <dbReference type="Pfam" id="PF01370"/>
    </source>
</evidence>
<dbReference type="Gene3D" id="3.40.50.720">
    <property type="entry name" value="NAD(P)-binding Rossmann-like Domain"/>
    <property type="match status" value="1"/>
</dbReference>
<evidence type="ECO:0000256" key="1">
    <source>
        <dbReference type="ARBA" id="ARBA00007637"/>
    </source>
</evidence>
<dbReference type="SUPFAM" id="SSF51735">
    <property type="entry name" value="NAD(P)-binding Rossmann-fold domains"/>
    <property type="match status" value="1"/>
</dbReference>